<proteinExistence type="predicted"/>
<reference evidence="1 2" key="1">
    <citation type="submission" date="2019-07" db="EMBL/GenBank/DDBJ databases">
        <title>The draft genome sequence of Aquimarina algiphila M91.</title>
        <authorList>
            <person name="Meng X."/>
        </authorList>
    </citation>
    <scope>NUCLEOTIDE SEQUENCE [LARGE SCALE GENOMIC DNA]</scope>
    <source>
        <strain evidence="1 2">M91</strain>
    </source>
</reference>
<dbReference type="OrthoDB" id="796548at2"/>
<dbReference type="EMBL" id="VLNR01000093">
    <property type="protein sequence ID" value="TSE03965.1"/>
    <property type="molecule type" value="Genomic_DNA"/>
</dbReference>
<dbReference type="GO" id="GO:0003677">
    <property type="term" value="F:DNA binding"/>
    <property type="evidence" value="ECO:0007669"/>
    <property type="project" value="InterPro"/>
</dbReference>
<gene>
    <name evidence="1" type="ORF">FOF46_27880</name>
</gene>
<evidence type="ECO:0000313" key="1">
    <source>
        <dbReference type="EMBL" id="TSE03965.1"/>
    </source>
</evidence>
<accession>A0A554VBK2</accession>
<evidence type="ECO:0000313" key="2">
    <source>
        <dbReference type="Proteomes" id="UP000318833"/>
    </source>
</evidence>
<sequence length="146" mass="16814">MEKPIDRVRIIIDSKRLSVSAFEKVIGMSNNSIQQALKRGANLKDETLNNILNAYPEISAQWLLTGKGSMNTSDSISSEPKTHESKGKYISKETIEILDKLSKSDIIKYMELKQKDFEKYSEFQLYKKLLTKDDVIAELIEKLRER</sequence>
<keyword evidence="2" id="KW-1185">Reference proteome</keyword>
<comment type="caution">
    <text evidence="1">The sequence shown here is derived from an EMBL/GenBank/DDBJ whole genome shotgun (WGS) entry which is preliminary data.</text>
</comment>
<evidence type="ECO:0008006" key="3">
    <source>
        <dbReference type="Google" id="ProtNLM"/>
    </source>
</evidence>
<dbReference type="InterPro" id="IPR010982">
    <property type="entry name" value="Lambda_DNA-bd_dom_sf"/>
</dbReference>
<dbReference type="Proteomes" id="UP000318833">
    <property type="component" value="Unassembled WGS sequence"/>
</dbReference>
<dbReference type="AlphaFoldDB" id="A0A554VBK2"/>
<protein>
    <recommendedName>
        <fullName evidence="3">Helix-turn-helix transcriptional regulator</fullName>
    </recommendedName>
</protein>
<dbReference type="Gene3D" id="1.10.260.40">
    <property type="entry name" value="lambda repressor-like DNA-binding domains"/>
    <property type="match status" value="1"/>
</dbReference>
<dbReference type="RefSeq" id="WP_143918758.1">
    <property type="nucleotide sequence ID" value="NZ_CANMWY010000028.1"/>
</dbReference>
<organism evidence="1 2">
    <name type="scientific">Aquimarina algiphila</name>
    <dbReference type="NCBI Taxonomy" id="2047982"/>
    <lineage>
        <taxon>Bacteria</taxon>
        <taxon>Pseudomonadati</taxon>
        <taxon>Bacteroidota</taxon>
        <taxon>Flavobacteriia</taxon>
        <taxon>Flavobacteriales</taxon>
        <taxon>Flavobacteriaceae</taxon>
        <taxon>Aquimarina</taxon>
    </lineage>
</organism>
<name>A0A554VBK2_9FLAO</name>